<evidence type="ECO:0000313" key="2">
    <source>
        <dbReference type="Proteomes" id="UP000640426"/>
    </source>
</evidence>
<gene>
    <name evidence="1" type="ORF">JAO74_00360</name>
</gene>
<comment type="caution">
    <text evidence="1">The sequence shown here is derived from an EMBL/GenBank/DDBJ whole genome shotgun (WGS) entry which is preliminary data.</text>
</comment>
<organism evidence="1 2">
    <name type="scientific">Sphingomonas mollis</name>
    <dbReference type="NCBI Taxonomy" id="2795726"/>
    <lineage>
        <taxon>Bacteria</taxon>
        <taxon>Pseudomonadati</taxon>
        <taxon>Pseudomonadota</taxon>
        <taxon>Alphaproteobacteria</taxon>
        <taxon>Sphingomonadales</taxon>
        <taxon>Sphingomonadaceae</taxon>
        <taxon>Sphingomonas</taxon>
    </lineage>
</organism>
<name>A0ABS0XJM1_9SPHN</name>
<dbReference type="PROSITE" id="PS51257">
    <property type="entry name" value="PROKAR_LIPOPROTEIN"/>
    <property type="match status" value="1"/>
</dbReference>
<dbReference type="Proteomes" id="UP000640426">
    <property type="component" value="Unassembled WGS sequence"/>
</dbReference>
<dbReference type="RefSeq" id="WP_199033904.1">
    <property type="nucleotide sequence ID" value="NZ_JAELXS010000001.1"/>
</dbReference>
<evidence type="ECO:0008006" key="3">
    <source>
        <dbReference type="Google" id="ProtNLM"/>
    </source>
</evidence>
<evidence type="ECO:0000313" key="1">
    <source>
        <dbReference type="EMBL" id="MBJ6120233.1"/>
    </source>
</evidence>
<keyword evidence="2" id="KW-1185">Reference proteome</keyword>
<dbReference type="EMBL" id="JAELXS010000001">
    <property type="protein sequence ID" value="MBJ6120233.1"/>
    <property type="molecule type" value="Genomic_DNA"/>
</dbReference>
<proteinExistence type="predicted"/>
<reference evidence="2" key="1">
    <citation type="submission" date="2020-12" db="EMBL/GenBank/DDBJ databases">
        <title>Hymenobacter sp.</title>
        <authorList>
            <person name="Kim M.K."/>
        </authorList>
    </citation>
    <scope>NUCLEOTIDE SEQUENCE [LARGE SCALE GENOMIC DNA]</scope>
    <source>
        <strain evidence="2">BT553</strain>
    </source>
</reference>
<accession>A0ABS0XJM1</accession>
<sequence>MRSLLIPLVAMTLVGCAGSGSRTPEKPLGEQVSYDSGQKLDQALAGLTPGKPESCLPQTRTPSSSSYGRTIVYRYSANLKYRNDMGPGCERMGNSGDVMVASTPMGRFCRGDIVRLVDRVSGFPTGSCSFGDFIPYRKAR</sequence>
<protein>
    <recommendedName>
        <fullName evidence="3">Lipoprotein</fullName>
    </recommendedName>
</protein>